<dbReference type="KEGG" id="pki:111858061"/>
<protein>
    <submittedName>
        <fullName evidence="2">CapZ-interacting protein-like</fullName>
    </submittedName>
</protein>
<feature type="compositionally biased region" description="Pro residues" evidence="1">
    <location>
        <begin position="82"/>
        <end position="92"/>
    </location>
</feature>
<dbReference type="Ensembl" id="ENSPKIT00000029232.1">
    <property type="protein sequence ID" value="ENSPKIP00000005238.1"/>
    <property type="gene ID" value="ENSPKIG00000021995.1"/>
</dbReference>
<reference evidence="2" key="1">
    <citation type="submission" date="2025-08" db="UniProtKB">
        <authorList>
            <consortium name="Ensembl"/>
        </authorList>
    </citation>
    <scope>IDENTIFICATION</scope>
</reference>
<dbReference type="OrthoDB" id="9450049at2759"/>
<feature type="compositionally biased region" description="Basic and acidic residues" evidence="1">
    <location>
        <begin position="196"/>
        <end position="209"/>
    </location>
</feature>
<evidence type="ECO:0000256" key="1">
    <source>
        <dbReference type="SAM" id="MobiDB-lite"/>
    </source>
</evidence>
<dbReference type="AlphaFoldDB" id="A0A3B3QGI8"/>
<proteinExistence type="predicted"/>
<name>A0A3B3QGI8_9TELE</name>
<dbReference type="RefSeq" id="XP_023695207.1">
    <property type="nucleotide sequence ID" value="XM_023839439.2"/>
</dbReference>
<feature type="region of interest" description="Disordered" evidence="1">
    <location>
        <begin position="1"/>
        <end position="209"/>
    </location>
</feature>
<accession>A0A3B3QGI8</accession>
<feature type="compositionally biased region" description="Polar residues" evidence="1">
    <location>
        <begin position="139"/>
        <end position="148"/>
    </location>
</feature>
<dbReference type="STRING" id="1676925.ENSPKIP00000005238"/>
<evidence type="ECO:0000313" key="3">
    <source>
        <dbReference type="Proteomes" id="UP000261540"/>
    </source>
</evidence>
<feature type="compositionally biased region" description="Basic residues" evidence="1">
    <location>
        <begin position="113"/>
        <end position="130"/>
    </location>
</feature>
<dbReference type="Proteomes" id="UP000261540">
    <property type="component" value="Unplaced"/>
</dbReference>
<keyword evidence="3" id="KW-1185">Reference proteome</keyword>
<evidence type="ECO:0000313" key="2">
    <source>
        <dbReference type="Ensembl" id="ENSPKIP00000005238.1"/>
    </source>
</evidence>
<reference evidence="2" key="2">
    <citation type="submission" date="2025-09" db="UniProtKB">
        <authorList>
            <consortium name="Ensembl"/>
        </authorList>
    </citation>
    <scope>IDENTIFICATION</scope>
</reference>
<dbReference type="GeneID" id="111858061"/>
<sequence length="246" mass="26503">MEGSPAKSSILKAGIFGAPFPKDPPVLKPIGTQEKPTMPSPPPPKAKNRSSALIEKLQANLVLSPPSLSLPVRSPEGRLHPRPPSANPPSPENTPGTFERPAEGTVLPSFNKGRPRHSMKRRPPTRQHRKSYIEEQDTESGASSFQQNSEEEEPPRAPLENSLETAEADGSASTAKAEIDGVSPGVQDEGSVCPTESREKEEVVPDGDYEKIPAEIHSASTHEPELWTCPGVLPEQIENQPKSLGD</sequence>
<organism evidence="2 3">
    <name type="scientific">Paramormyrops kingsleyae</name>
    <dbReference type="NCBI Taxonomy" id="1676925"/>
    <lineage>
        <taxon>Eukaryota</taxon>
        <taxon>Metazoa</taxon>
        <taxon>Chordata</taxon>
        <taxon>Craniata</taxon>
        <taxon>Vertebrata</taxon>
        <taxon>Euteleostomi</taxon>
        <taxon>Actinopterygii</taxon>
        <taxon>Neopterygii</taxon>
        <taxon>Teleostei</taxon>
        <taxon>Osteoglossocephala</taxon>
        <taxon>Osteoglossomorpha</taxon>
        <taxon>Osteoglossiformes</taxon>
        <taxon>Mormyridae</taxon>
        <taxon>Paramormyrops</taxon>
    </lineage>
</organism>
<dbReference type="GeneTree" id="ENSGT00940000170083"/>
<feature type="compositionally biased region" description="Low complexity" evidence="1">
    <location>
        <begin position="61"/>
        <end position="74"/>
    </location>
</feature>